<comment type="caution">
    <text evidence="2">The sequence shown here is derived from an EMBL/GenBank/DDBJ whole genome shotgun (WGS) entry which is preliminary data.</text>
</comment>
<accession>A0AAV6RDK0</accession>
<gene>
    <name evidence="2" type="ORF">JOB18_026735</name>
</gene>
<reference evidence="2 3" key="1">
    <citation type="journal article" date="2021" name="Sci. Rep.">
        <title>Chromosome anchoring in Senegalese sole (Solea senegalensis) reveals sex-associated markers and genome rearrangements in flatfish.</title>
        <authorList>
            <person name="Guerrero-Cozar I."/>
            <person name="Gomez-Garrido J."/>
            <person name="Berbel C."/>
            <person name="Martinez-Blanch J.F."/>
            <person name="Alioto T."/>
            <person name="Claros M.G."/>
            <person name="Gagnaire P.A."/>
            <person name="Manchado M."/>
        </authorList>
    </citation>
    <scope>NUCLEOTIDE SEQUENCE [LARGE SCALE GENOMIC DNA]</scope>
    <source>
        <strain evidence="2">Sse05_10M</strain>
    </source>
</reference>
<evidence type="ECO:0000256" key="1">
    <source>
        <dbReference type="SAM" id="MobiDB-lite"/>
    </source>
</evidence>
<organism evidence="2 3">
    <name type="scientific">Solea senegalensis</name>
    <name type="common">Senegalese sole</name>
    <dbReference type="NCBI Taxonomy" id="28829"/>
    <lineage>
        <taxon>Eukaryota</taxon>
        <taxon>Metazoa</taxon>
        <taxon>Chordata</taxon>
        <taxon>Craniata</taxon>
        <taxon>Vertebrata</taxon>
        <taxon>Euteleostomi</taxon>
        <taxon>Actinopterygii</taxon>
        <taxon>Neopterygii</taxon>
        <taxon>Teleostei</taxon>
        <taxon>Neoteleostei</taxon>
        <taxon>Acanthomorphata</taxon>
        <taxon>Carangaria</taxon>
        <taxon>Pleuronectiformes</taxon>
        <taxon>Pleuronectoidei</taxon>
        <taxon>Soleidae</taxon>
        <taxon>Solea</taxon>
    </lineage>
</organism>
<evidence type="ECO:0008006" key="4">
    <source>
        <dbReference type="Google" id="ProtNLM"/>
    </source>
</evidence>
<dbReference type="EMBL" id="JAGKHQ010000012">
    <property type="protein sequence ID" value="KAG7502794.1"/>
    <property type="molecule type" value="Genomic_DNA"/>
</dbReference>
<protein>
    <recommendedName>
        <fullName evidence="4">Secreted protein</fullName>
    </recommendedName>
</protein>
<keyword evidence="3" id="KW-1185">Reference proteome</keyword>
<evidence type="ECO:0000313" key="2">
    <source>
        <dbReference type="EMBL" id="KAG7502794.1"/>
    </source>
</evidence>
<proteinExistence type="predicted"/>
<dbReference type="AlphaFoldDB" id="A0AAV6RDK0"/>
<name>A0AAV6RDK0_SOLSE</name>
<feature type="compositionally biased region" description="Polar residues" evidence="1">
    <location>
        <begin position="41"/>
        <end position="50"/>
    </location>
</feature>
<dbReference type="Proteomes" id="UP000693946">
    <property type="component" value="Linkage Group LG2"/>
</dbReference>
<evidence type="ECO:0000313" key="3">
    <source>
        <dbReference type="Proteomes" id="UP000693946"/>
    </source>
</evidence>
<feature type="region of interest" description="Disordered" evidence="1">
    <location>
        <begin position="31"/>
        <end position="50"/>
    </location>
</feature>
<sequence>MATKGDRSTHALALSACAIGWICRHGRKLSKHNGETAKTGEITSSHSSMAKKSGQTCVRCHISSLIDQISRLVSRSSRETRGCGGKTWTMFSCGFPPVFYSVITSHVECSRHRR</sequence>